<gene>
    <name evidence="11" type="primary">glnA_2</name>
    <name evidence="11" type="ORF">BHLFYP23_02535</name>
</gene>
<dbReference type="SMART" id="SM01230">
    <property type="entry name" value="Gln-synt_C"/>
    <property type="match status" value="1"/>
</dbReference>
<comment type="similarity">
    <text evidence="2 7 8">Belongs to the glutamine synthetase family.</text>
</comment>
<evidence type="ECO:0000256" key="6">
    <source>
        <dbReference type="ARBA" id="ARBA00022842"/>
    </source>
</evidence>
<reference evidence="11" key="1">
    <citation type="submission" date="2019-11" db="EMBL/GenBank/DDBJ databases">
        <authorList>
            <person name="Feng L."/>
        </authorList>
    </citation>
    <scope>NUCLEOTIDE SEQUENCE</scope>
    <source>
        <strain evidence="11">BhanseniiLFYP23</strain>
    </source>
</reference>
<proteinExistence type="inferred from homology"/>
<dbReference type="Pfam" id="PF00120">
    <property type="entry name" value="Gln-synt_C"/>
    <property type="match status" value="1"/>
</dbReference>
<feature type="domain" description="GS catalytic" evidence="10">
    <location>
        <begin position="107"/>
        <end position="403"/>
    </location>
</feature>
<dbReference type="GO" id="GO:0004356">
    <property type="term" value="F:glutamine synthetase activity"/>
    <property type="evidence" value="ECO:0007669"/>
    <property type="project" value="UniProtKB-EC"/>
</dbReference>
<dbReference type="Gene3D" id="3.10.20.70">
    <property type="entry name" value="Glutamine synthetase, N-terminal domain"/>
    <property type="match status" value="1"/>
</dbReference>
<name>A0A6N2TBU9_BLAHA</name>
<comment type="cofactor">
    <cofactor evidence="1">
        <name>Mg(2+)</name>
        <dbReference type="ChEBI" id="CHEBI:18420"/>
    </cofactor>
</comment>
<accession>A0A6N2TBU9</accession>
<protein>
    <submittedName>
        <fullName evidence="11">Glutamine synthetase</fullName>
        <ecNumber evidence="11">6.3.1.2</ecNumber>
    </submittedName>
</protein>
<evidence type="ECO:0000256" key="5">
    <source>
        <dbReference type="ARBA" id="ARBA00022840"/>
    </source>
</evidence>
<dbReference type="PANTHER" id="PTHR43785:SF12">
    <property type="entry name" value="TYPE-1 GLUTAMINE SYNTHETASE 2"/>
    <property type="match status" value="1"/>
</dbReference>
<evidence type="ECO:0000256" key="8">
    <source>
        <dbReference type="RuleBase" id="RU000384"/>
    </source>
</evidence>
<dbReference type="EC" id="6.3.1.2" evidence="11"/>
<dbReference type="InterPro" id="IPR014746">
    <property type="entry name" value="Gln_synth/guanido_kin_cat_dom"/>
</dbReference>
<dbReference type="InterPro" id="IPR008147">
    <property type="entry name" value="Gln_synt_N"/>
</dbReference>
<dbReference type="InterPro" id="IPR027303">
    <property type="entry name" value="Gln_synth_gly_rich_site"/>
</dbReference>
<dbReference type="RefSeq" id="WP_117468014.1">
    <property type="nucleotide sequence ID" value="NZ_CACRSY010000010.1"/>
</dbReference>
<dbReference type="EMBL" id="CACRSY010000010">
    <property type="protein sequence ID" value="VYT03284.1"/>
    <property type="molecule type" value="Genomic_DNA"/>
</dbReference>
<feature type="domain" description="GS beta-grasp" evidence="9">
    <location>
        <begin position="15"/>
        <end position="100"/>
    </location>
</feature>
<dbReference type="PROSITE" id="PS51987">
    <property type="entry name" value="GS_CATALYTIC"/>
    <property type="match status" value="1"/>
</dbReference>
<dbReference type="GO" id="GO:0006542">
    <property type="term" value="P:glutamine biosynthetic process"/>
    <property type="evidence" value="ECO:0007669"/>
    <property type="project" value="InterPro"/>
</dbReference>
<evidence type="ECO:0000259" key="10">
    <source>
        <dbReference type="PROSITE" id="PS51987"/>
    </source>
</evidence>
<evidence type="ECO:0000256" key="1">
    <source>
        <dbReference type="ARBA" id="ARBA00001946"/>
    </source>
</evidence>
<keyword evidence="4" id="KW-0547">Nucleotide-binding</keyword>
<dbReference type="PROSITE" id="PS51986">
    <property type="entry name" value="GS_BETA_GRASP"/>
    <property type="match status" value="1"/>
</dbReference>
<keyword evidence="5" id="KW-0067">ATP-binding</keyword>
<evidence type="ECO:0000256" key="4">
    <source>
        <dbReference type="ARBA" id="ARBA00022741"/>
    </source>
</evidence>
<dbReference type="Gene3D" id="3.30.590.10">
    <property type="entry name" value="Glutamine synthetase/guanido kinase, catalytic domain"/>
    <property type="match status" value="1"/>
</dbReference>
<dbReference type="PANTHER" id="PTHR43785">
    <property type="entry name" value="GAMMA-GLUTAMYLPUTRESCINE SYNTHETASE"/>
    <property type="match status" value="1"/>
</dbReference>
<keyword evidence="6" id="KW-0460">Magnesium</keyword>
<evidence type="ECO:0000259" key="9">
    <source>
        <dbReference type="PROSITE" id="PS51986"/>
    </source>
</evidence>
<dbReference type="GO" id="GO:0005524">
    <property type="term" value="F:ATP binding"/>
    <property type="evidence" value="ECO:0007669"/>
    <property type="project" value="UniProtKB-KW"/>
</dbReference>
<dbReference type="AlphaFoldDB" id="A0A6N2TBU9"/>
<evidence type="ECO:0000313" key="11">
    <source>
        <dbReference type="EMBL" id="VYT03284.1"/>
    </source>
</evidence>
<keyword evidence="3 11" id="KW-0436">Ligase</keyword>
<evidence type="ECO:0000256" key="2">
    <source>
        <dbReference type="ARBA" id="ARBA00009897"/>
    </source>
</evidence>
<sequence length="403" mass="45729">MKYSKEEIIQYVQEEDVKFIRLAFCDVFGKQKNISIMPQELPRAFEYGIAIDASAIAGFGDETHSDLFLHPEPDTLMPLPWRPEHGCVVRMFCSITYPDGRIFECDTRSILKKAIQAAEYAGYQFFFGAEQEFYLFQLDDNGNPTKLPYDNAAYMDIAPEDRGENIRREICLTLEQMGIQPESSHHEEGPGQNEIDFLYSDPLTAADNAMTFQTVVKTIARQNGIFADFGPKPLENKPGNGFHINISVKSSDNTDNMNYLIAGILDKISDMTIFLNPTENSYKRFGKNKAPRYISWSSENRSQLVRVPSAVGKYRRVELRSPDPSANTYLAFALIIYAILDGIQNKTELPAPSDINLYKADKDILTNFKQLPENFKSACTTAANSDFIRKYIPDAILNIYCNR</sequence>
<evidence type="ECO:0000256" key="7">
    <source>
        <dbReference type="PROSITE-ProRule" id="PRU01330"/>
    </source>
</evidence>
<dbReference type="Pfam" id="PF03951">
    <property type="entry name" value="Gln-synt_N"/>
    <property type="match status" value="1"/>
</dbReference>
<organism evidence="11">
    <name type="scientific">Blautia hansenii</name>
    <name type="common">Ruminococcus hansenii</name>
    <dbReference type="NCBI Taxonomy" id="1322"/>
    <lineage>
        <taxon>Bacteria</taxon>
        <taxon>Bacillati</taxon>
        <taxon>Bacillota</taxon>
        <taxon>Clostridia</taxon>
        <taxon>Lachnospirales</taxon>
        <taxon>Lachnospiraceae</taxon>
        <taxon>Blautia</taxon>
    </lineage>
</organism>
<dbReference type="InterPro" id="IPR008146">
    <property type="entry name" value="Gln_synth_cat_dom"/>
</dbReference>
<dbReference type="SUPFAM" id="SSF54368">
    <property type="entry name" value="Glutamine synthetase, N-terminal domain"/>
    <property type="match status" value="1"/>
</dbReference>
<dbReference type="InterPro" id="IPR036651">
    <property type="entry name" value="Gln_synt_N_sf"/>
</dbReference>
<dbReference type="PROSITE" id="PS00181">
    <property type="entry name" value="GLNA_ATP"/>
    <property type="match status" value="1"/>
</dbReference>
<dbReference type="SUPFAM" id="SSF55931">
    <property type="entry name" value="Glutamine synthetase/guanido kinase"/>
    <property type="match status" value="1"/>
</dbReference>
<evidence type="ECO:0000256" key="3">
    <source>
        <dbReference type="ARBA" id="ARBA00022598"/>
    </source>
</evidence>